<keyword evidence="3" id="KW-1185">Reference proteome</keyword>
<evidence type="ECO:0000259" key="2">
    <source>
        <dbReference type="PROSITE" id="PS51406"/>
    </source>
</evidence>
<name>A0A6P8XXM6_DROAB</name>
<dbReference type="RefSeq" id="XP_034102122.2">
    <property type="nucleotide sequence ID" value="XM_034246231.2"/>
</dbReference>
<protein>
    <submittedName>
        <fullName evidence="4">Ficolin-1-like</fullName>
    </submittedName>
</protein>
<evidence type="ECO:0000313" key="3">
    <source>
        <dbReference type="Proteomes" id="UP000515160"/>
    </source>
</evidence>
<dbReference type="GO" id="GO:0005615">
    <property type="term" value="C:extracellular space"/>
    <property type="evidence" value="ECO:0007669"/>
    <property type="project" value="TreeGrafter"/>
</dbReference>
<dbReference type="Proteomes" id="UP000515160">
    <property type="component" value="Chromosome 3"/>
</dbReference>
<dbReference type="AlphaFoldDB" id="A0A6P8XXM6"/>
<dbReference type="Pfam" id="PF00147">
    <property type="entry name" value="Fibrinogen_C"/>
    <property type="match status" value="1"/>
</dbReference>
<proteinExistence type="predicted"/>
<dbReference type="SUPFAM" id="SSF56496">
    <property type="entry name" value="Fibrinogen C-terminal domain-like"/>
    <property type="match status" value="1"/>
</dbReference>
<evidence type="ECO:0000256" key="1">
    <source>
        <dbReference type="SAM" id="Coils"/>
    </source>
</evidence>
<dbReference type="CDD" id="cd00087">
    <property type="entry name" value="FReD"/>
    <property type="match status" value="1"/>
</dbReference>
<feature type="domain" description="Fibrinogen C-terminal" evidence="2">
    <location>
        <begin position="106"/>
        <end position="309"/>
    </location>
</feature>
<accession>A0A6P8XXM6</accession>
<dbReference type="InterPro" id="IPR036056">
    <property type="entry name" value="Fibrinogen-like_C"/>
</dbReference>
<gene>
    <name evidence="4" type="primary">LOC117566685</name>
</gene>
<feature type="coiled-coil region" evidence="1">
    <location>
        <begin position="28"/>
        <end position="81"/>
    </location>
</feature>
<dbReference type="SMART" id="SM00186">
    <property type="entry name" value="FBG"/>
    <property type="match status" value="1"/>
</dbReference>
<dbReference type="InterPro" id="IPR050373">
    <property type="entry name" value="Fibrinogen_C-term_domain"/>
</dbReference>
<dbReference type="Gene3D" id="3.90.215.10">
    <property type="entry name" value="Gamma Fibrinogen, chain A, domain 1"/>
    <property type="match status" value="1"/>
</dbReference>
<sequence>MDKAIELDEYRNKILKGSNDLQVCQIEVDKLESEINVQKTTIDRLKTNSKLFGEYDKCKELQNITKNQKTIQLELDDYQNKFRMKENDIRLCQESIGKLNMTTQKRQHTRILTSCISFGDHPGVHQIEALYYDVFDVLCDSQIAGPGWIVIQQRVGGNESFNRDWETYRKGFGSFESDFFLGLEKIHRLTSSQDHELYVHLVFLNGTIKYAQYDNFKISNEENSYALSSLGKFKGNVVDEMRNYLNSKFSTFDQDNDTEDVHNCAVHFKSGWWFTHCYYCNLNALYGKDLNWYPPYELKEARMMIRHRKVK</sequence>
<reference evidence="4" key="1">
    <citation type="submission" date="2025-08" db="UniProtKB">
        <authorList>
            <consortium name="RefSeq"/>
        </authorList>
    </citation>
    <scope>IDENTIFICATION</scope>
    <source>
        <strain evidence="4">15112-1751.03</strain>
        <tissue evidence="4">Whole Adult</tissue>
    </source>
</reference>
<dbReference type="InterPro" id="IPR014716">
    <property type="entry name" value="Fibrinogen_a/b/g_C_1"/>
</dbReference>
<dbReference type="OrthoDB" id="7839161at2759"/>
<keyword evidence="1" id="KW-0175">Coiled coil</keyword>
<organism evidence="3 4">
    <name type="scientific">Drosophila albomicans</name>
    <name type="common">Fruit fly</name>
    <dbReference type="NCBI Taxonomy" id="7291"/>
    <lineage>
        <taxon>Eukaryota</taxon>
        <taxon>Metazoa</taxon>
        <taxon>Ecdysozoa</taxon>
        <taxon>Arthropoda</taxon>
        <taxon>Hexapoda</taxon>
        <taxon>Insecta</taxon>
        <taxon>Pterygota</taxon>
        <taxon>Neoptera</taxon>
        <taxon>Endopterygota</taxon>
        <taxon>Diptera</taxon>
        <taxon>Brachycera</taxon>
        <taxon>Muscomorpha</taxon>
        <taxon>Ephydroidea</taxon>
        <taxon>Drosophilidae</taxon>
        <taxon>Drosophila</taxon>
    </lineage>
</organism>
<dbReference type="PANTHER" id="PTHR19143">
    <property type="entry name" value="FIBRINOGEN/TENASCIN/ANGIOPOEITIN"/>
    <property type="match status" value="1"/>
</dbReference>
<dbReference type="GeneID" id="117566685"/>
<dbReference type="PROSITE" id="PS51406">
    <property type="entry name" value="FIBRINOGEN_C_2"/>
    <property type="match status" value="1"/>
</dbReference>
<dbReference type="InterPro" id="IPR002181">
    <property type="entry name" value="Fibrinogen_a/b/g_C_dom"/>
</dbReference>
<evidence type="ECO:0000313" key="4">
    <source>
        <dbReference type="RefSeq" id="XP_034102122.2"/>
    </source>
</evidence>